<accession>A0ABD5YRJ5</accession>
<name>A0ABD5YRJ5_9EURY</name>
<dbReference type="SUPFAM" id="SSF53756">
    <property type="entry name" value="UDP-Glycosyltransferase/glycogen phosphorylase"/>
    <property type="match status" value="1"/>
</dbReference>
<keyword evidence="1" id="KW-0328">Glycosyltransferase</keyword>
<reference evidence="1 2" key="1">
    <citation type="journal article" date="2019" name="Int. J. Syst. Evol. Microbiol.">
        <title>The Global Catalogue of Microorganisms (GCM) 10K type strain sequencing project: providing services to taxonomists for standard genome sequencing and annotation.</title>
        <authorList>
            <consortium name="The Broad Institute Genomics Platform"/>
            <consortium name="The Broad Institute Genome Sequencing Center for Infectious Disease"/>
            <person name="Wu L."/>
            <person name="Ma J."/>
        </authorList>
    </citation>
    <scope>NUCLEOTIDE SEQUENCE [LARGE SCALE GENOMIC DNA]</scope>
    <source>
        <strain evidence="1 2">RDMS1</strain>
    </source>
</reference>
<sequence length="402" mass="45995">MARILVLCSRTPYPLTGGAKLRLFNTAKILATEHTVDLLIVDESPIKQYRIDTLSRVFNDVTIFSYPSHRFHLNTVLGLVSRKPLQTFYYSFNAIDEWLDNHVGRYDLLYCNHVRTTEYARRYETPKIVDFVDAISRNYAESSTGASGLWRVIYPIESSRLLRYEREVVRDFDHSFIITEADKQYIEGDNAGLPSFSVVPNGVRNEILEQTPSETGEQDNNPDNRELLVFLGKMDYFPNEDAVTYFVNEIFPLVRRHHPEAEFVIVGTQPTKKVRQLAERPGVQVTGFVEDPFEYLTKARVVVAPMRFSAGLQNKVLESMGLGKAVVTTSLGAEGIDIEEDEHLKIADTPESFAEVIRTLLVRDELRERLGTQARQRIEETYSWSEIEPLLLDPIDAVLNQQ</sequence>
<dbReference type="Pfam" id="PF13692">
    <property type="entry name" value="Glyco_trans_1_4"/>
    <property type="match status" value="1"/>
</dbReference>
<protein>
    <submittedName>
        <fullName evidence="1">Glycosyltransferase family 4 protein</fullName>
        <ecNumber evidence="1">2.4.-.-</ecNumber>
    </submittedName>
</protein>
<dbReference type="RefSeq" id="WP_264555596.1">
    <property type="nucleotide sequence ID" value="NZ_CP109979.1"/>
</dbReference>
<dbReference type="EC" id="2.4.-.-" evidence="1"/>
<keyword evidence="2" id="KW-1185">Reference proteome</keyword>
<evidence type="ECO:0000313" key="1">
    <source>
        <dbReference type="EMBL" id="MFC7191527.1"/>
    </source>
</evidence>
<dbReference type="Gene3D" id="3.40.50.2000">
    <property type="entry name" value="Glycogen Phosphorylase B"/>
    <property type="match status" value="2"/>
</dbReference>
<dbReference type="PANTHER" id="PTHR12526">
    <property type="entry name" value="GLYCOSYLTRANSFERASE"/>
    <property type="match status" value="1"/>
</dbReference>
<keyword evidence="1" id="KW-0808">Transferase</keyword>
<dbReference type="EMBL" id="JBHTAX010000001">
    <property type="protein sequence ID" value="MFC7191527.1"/>
    <property type="molecule type" value="Genomic_DNA"/>
</dbReference>
<dbReference type="Proteomes" id="UP001596417">
    <property type="component" value="Unassembled WGS sequence"/>
</dbReference>
<proteinExistence type="predicted"/>
<dbReference type="CDD" id="cd03801">
    <property type="entry name" value="GT4_PimA-like"/>
    <property type="match status" value="1"/>
</dbReference>
<evidence type="ECO:0000313" key="2">
    <source>
        <dbReference type="Proteomes" id="UP001596417"/>
    </source>
</evidence>
<dbReference type="GeneID" id="76201263"/>
<gene>
    <name evidence="1" type="ORF">ACFQL7_18110</name>
</gene>
<comment type="caution">
    <text evidence="1">The sequence shown here is derived from an EMBL/GenBank/DDBJ whole genome shotgun (WGS) entry which is preliminary data.</text>
</comment>
<dbReference type="AlphaFoldDB" id="A0ABD5YRJ5"/>
<organism evidence="1 2">
    <name type="scientific">Halocatena marina</name>
    <dbReference type="NCBI Taxonomy" id="2934937"/>
    <lineage>
        <taxon>Archaea</taxon>
        <taxon>Methanobacteriati</taxon>
        <taxon>Methanobacteriota</taxon>
        <taxon>Stenosarchaea group</taxon>
        <taxon>Halobacteria</taxon>
        <taxon>Halobacteriales</taxon>
        <taxon>Natronomonadaceae</taxon>
        <taxon>Halocatena</taxon>
    </lineage>
</organism>
<dbReference type="GO" id="GO:0016757">
    <property type="term" value="F:glycosyltransferase activity"/>
    <property type="evidence" value="ECO:0007669"/>
    <property type="project" value="UniProtKB-KW"/>
</dbReference>